<feature type="compositionally biased region" description="Basic and acidic residues" evidence="1">
    <location>
        <begin position="1"/>
        <end position="21"/>
    </location>
</feature>
<proteinExistence type="predicted"/>
<evidence type="ECO:0000313" key="3">
    <source>
        <dbReference type="EMBL" id="RXN09033.1"/>
    </source>
</evidence>
<protein>
    <submittedName>
        <fullName evidence="3">SERTA domain-containing 2</fullName>
    </submittedName>
</protein>
<dbReference type="GO" id="GO:0005634">
    <property type="term" value="C:nucleus"/>
    <property type="evidence" value="ECO:0007669"/>
    <property type="project" value="TreeGrafter"/>
</dbReference>
<feature type="domain" description="SERTA" evidence="2">
    <location>
        <begin position="65"/>
        <end position="112"/>
    </location>
</feature>
<feature type="region of interest" description="Disordered" evidence="1">
    <location>
        <begin position="1"/>
        <end position="22"/>
    </location>
</feature>
<dbReference type="InterPro" id="IPR052262">
    <property type="entry name" value="E2F-SERTA_domain_protein"/>
</dbReference>
<evidence type="ECO:0000313" key="4">
    <source>
        <dbReference type="Proteomes" id="UP000290572"/>
    </source>
</evidence>
<dbReference type="EMBL" id="QBIY01013293">
    <property type="protein sequence ID" value="RXN09033.1"/>
    <property type="molecule type" value="Genomic_DNA"/>
</dbReference>
<dbReference type="STRING" id="84645.A0A498LN63"/>
<dbReference type="PANTHER" id="PTHR16277:SF10">
    <property type="entry name" value="SERTA DOMAIN-CONTAINING PROTEIN 2"/>
    <property type="match status" value="1"/>
</dbReference>
<keyword evidence="4" id="KW-1185">Reference proteome</keyword>
<organism evidence="3 4">
    <name type="scientific">Labeo rohita</name>
    <name type="common">Indian major carp</name>
    <name type="synonym">Cyprinus rohita</name>
    <dbReference type="NCBI Taxonomy" id="84645"/>
    <lineage>
        <taxon>Eukaryota</taxon>
        <taxon>Metazoa</taxon>
        <taxon>Chordata</taxon>
        <taxon>Craniata</taxon>
        <taxon>Vertebrata</taxon>
        <taxon>Euteleostomi</taxon>
        <taxon>Actinopterygii</taxon>
        <taxon>Neopterygii</taxon>
        <taxon>Teleostei</taxon>
        <taxon>Ostariophysi</taxon>
        <taxon>Cypriniformes</taxon>
        <taxon>Cyprinidae</taxon>
        <taxon>Labeoninae</taxon>
        <taxon>Labeonini</taxon>
        <taxon>Labeo</taxon>
    </lineage>
</organism>
<dbReference type="Proteomes" id="UP000290572">
    <property type="component" value="Unassembled WGS sequence"/>
</dbReference>
<evidence type="ECO:0000256" key="1">
    <source>
        <dbReference type="SAM" id="MobiDB-lite"/>
    </source>
</evidence>
<dbReference type="AlphaFoldDB" id="A0A498LN63"/>
<evidence type="ECO:0000259" key="2">
    <source>
        <dbReference type="PROSITE" id="PS51053"/>
    </source>
</evidence>
<gene>
    <name evidence="3" type="ORF">ROHU_011175</name>
</gene>
<accession>A0A498LN63</accession>
<name>A0A498LN63_LABRO</name>
<dbReference type="Pfam" id="PF06031">
    <property type="entry name" value="SERTA"/>
    <property type="match status" value="1"/>
</dbReference>
<comment type="caution">
    <text evidence="3">The sequence shown here is derived from an EMBL/GenBank/DDBJ whole genome shotgun (WGS) entry which is preliminary data.</text>
</comment>
<dbReference type="PANTHER" id="PTHR16277">
    <property type="entry name" value="CELL DIVISION CYCLE ASSOCIATED PROTEIN 4/SERTA DOMAIN-CONTAINING PROTEIN 2"/>
    <property type="match status" value="1"/>
</dbReference>
<sequence>MGGAKRDGSCLEERRRGRKTDGFGMNRTQYICYMLGKGLKRKLEQEDENDVMKMSSHQEASPTCYWLQRQTVLNLSLLKLHSRPVHSDPGLARRVLITNTLRHIQDELRGEGIPVPQSFPCGGTPLGVVDGYRERSAGCGVESHSEGSLTPVSRLEEDKHLLLCLSPSVTRQQPPSSIIKDSFTSALAEIEDLCPTVGITTLFSTETGRSLTSDPNFDESRYTDSDLSEMNSSLDSVSLVSDPAPSAFGHTPSLLADFSLDDFLFTELDSLLFDSTPCSSPLSTSSGASKVVSMVTDDFVKTLAGYGNGGTSQSTLQSNQTFKLDLNELDHIMEVLVGS</sequence>
<dbReference type="PROSITE" id="PS51053">
    <property type="entry name" value="SERTA"/>
    <property type="match status" value="1"/>
</dbReference>
<reference evidence="3 4" key="1">
    <citation type="submission" date="2018-03" db="EMBL/GenBank/DDBJ databases">
        <title>Draft genome sequence of Rohu Carp (Labeo rohita).</title>
        <authorList>
            <person name="Das P."/>
            <person name="Kushwaha B."/>
            <person name="Joshi C.G."/>
            <person name="Kumar D."/>
            <person name="Nagpure N.S."/>
            <person name="Sahoo L."/>
            <person name="Das S.P."/>
            <person name="Bit A."/>
            <person name="Patnaik S."/>
            <person name="Meher P.K."/>
            <person name="Jayasankar P."/>
            <person name="Koringa P.G."/>
            <person name="Patel N.V."/>
            <person name="Hinsu A.T."/>
            <person name="Kumar R."/>
            <person name="Pandey M."/>
            <person name="Agarwal S."/>
            <person name="Srivastava S."/>
            <person name="Singh M."/>
            <person name="Iquebal M.A."/>
            <person name="Jaiswal S."/>
            <person name="Angadi U.B."/>
            <person name="Kumar N."/>
            <person name="Raza M."/>
            <person name="Shah T.M."/>
            <person name="Rai A."/>
            <person name="Jena J.K."/>
        </authorList>
    </citation>
    <scope>NUCLEOTIDE SEQUENCE [LARGE SCALE GENOMIC DNA]</scope>
    <source>
        <strain evidence="3">DASCIFA01</strain>
        <tissue evidence="3">Testis</tissue>
    </source>
</reference>
<dbReference type="InterPro" id="IPR009263">
    <property type="entry name" value="SERTA_dom"/>
</dbReference>